<comment type="function">
    <text evidence="9">Required for the biogenesis of c-type cytochromes. Possible subunit of a heme lyase.</text>
</comment>
<evidence type="ECO:0000313" key="13">
    <source>
        <dbReference type="EMBL" id="MBB6073040.1"/>
    </source>
</evidence>
<evidence type="ECO:0000313" key="14">
    <source>
        <dbReference type="Proteomes" id="UP000582837"/>
    </source>
</evidence>
<evidence type="ECO:0000256" key="4">
    <source>
        <dbReference type="ARBA" id="ARBA00022519"/>
    </source>
</evidence>
<feature type="transmembrane region" description="Helical" evidence="10">
    <location>
        <begin position="309"/>
        <end position="330"/>
    </location>
</feature>
<dbReference type="InterPro" id="IPR032523">
    <property type="entry name" value="CcmF_C"/>
</dbReference>
<evidence type="ECO:0000256" key="9">
    <source>
        <dbReference type="ARBA" id="ARBA00037230"/>
    </source>
</evidence>
<dbReference type="PRINTS" id="PR01410">
    <property type="entry name" value="CCBIOGENESIS"/>
</dbReference>
<evidence type="ECO:0000256" key="8">
    <source>
        <dbReference type="ARBA" id="ARBA00023136"/>
    </source>
</evidence>
<evidence type="ECO:0000256" key="2">
    <source>
        <dbReference type="ARBA" id="ARBA00009186"/>
    </source>
</evidence>
<keyword evidence="7 10" id="KW-1133">Transmembrane helix</keyword>
<keyword evidence="14" id="KW-1185">Reference proteome</keyword>
<dbReference type="AlphaFoldDB" id="A0A841H4T9"/>
<feature type="transmembrane region" description="Helical" evidence="10">
    <location>
        <begin position="175"/>
        <end position="196"/>
    </location>
</feature>
<dbReference type="InterPro" id="IPR003568">
    <property type="entry name" value="Cyt_c_biogenesis_CcmF"/>
</dbReference>
<feature type="transmembrane region" description="Helical" evidence="10">
    <location>
        <begin position="497"/>
        <end position="518"/>
    </location>
</feature>
<dbReference type="Pfam" id="PF16327">
    <property type="entry name" value="CcmF_C"/>
    <property type="match status" value="1"/>
</dbReference>
<feature type="transmembrane region" description="Helical" evidence="10">
    <location>
        <begin position="351"/>
        <end position="373"/>
    </location>
</feature>
<keyword evidence="5 10" id="KW-0812">Transmembrane</keyword>
<evidence type="ECO:0000256" key="6">
    <source>
        <dbReference type="ARBA" id="ARBA00022748"/>
    </source>
</evidence>
<feature type="transmembrane region" description="Helical" evidence="10">
    <location>
        <begin position="208"/>
        <end position="228"/>
    </location>
</feature>
<sequence>MTQIGEVALWLALMVGVWGAVMGFAGGRMGRGDWVLSAERSSYALFALLATTCGAIITSFVRNQYEYQYVAGYSNRELSLFYKVTGLWAGQTGSLVFWATLLALFGCIAVFQNRRRNREFMPYVVGTVQTVLVFFIVVVLAASNPFTLMEFAPADGRGLNPQLQNYWMTIHPPTLYLGFTAFTIPFAFAVSALLSGRLDTRWITTTRRWTLLAWFFLTNGIIFGMMWAYVELGWGGYWFWDPVENASLLPWLTGTAFLHSVMIQEKRGMLKMWNVLLILGTFLLSIFATFLTRSGLIESVHSFAENTTIAWIFLGFLSALILASAALVWWRRDAFAPESRLESVLSREAAFLLNNLAFVAAMLSVLWGTIFPLVSEGFSGQKITVGPPFFNRVNIPLGLMLLGLLGIGPVIAWRKASPRNLRRNFTAPLSAGVLTAAVLWIAGARHTYALLTFALGAFTMTTIIVEFWKGTRARARIEGEGFFPALVHLVERNRRRYGGYVVHAGFVVMFMGFAGAAWDVEKQVSLRPGETMDIASPFGHTYRLTYQAMSSYPATNMTKVIASLDVSRNGRRAGVITAEKRTYKQREEVVSEVGIRRAWNEDLYLILAGIDDLDGVVQGTNPRPLATFRVLINPLVPWIWIGGLIMAIGTLTALWPGEEPRTPAVVRTKVRAPRMAEVDEPELVEA</sequence>
<feature type="transmembrane region" description="Helical" evidence="10">
    <location>
        <begin position="448"/>
        <end position="468"/>
    </location>
</feature>
<dbReference type="InterPro" id="IPR003567">
    <property type="entry name" value="Cyt_c_biogenesis"/>
</dbReference>
<keyword evidence="8 10" id="KW-0472">Membrane</keyword>
<keyword evidence="4" id="KW-0997">Cell inner membrane</keyword>
<dbReference type="RefSeq" id="WP_170040135.1">
    <property type="nucleotide sequence ID" value="NZ_JABDTL010000002.1"/>
</dbReference>
<comment type="caution">
    <text evidence="13">The sequence shown here is derived from an EMBL/GenBank/DDBJ whole genome shotgun (WGS) entry which is preliminary data.</text>
</comment>
<feature type="transmembrane region" description="Helical" evidence="10">
    <location>
        <begin position="635"/>
        <end position="655"/>
    </location>
</feature>
<dbReference type="Pfam" id="PF01578">
    <property type="entry name" value="Cytochrom_C_asm"/>
    <property type="match status" value="1"/>
</dbReference>
<feature type="transmembrane region" description="Helical" evidence="10">
    <location>
        <begin position="393"/>
        <end position="413"/>
    </location>
</feature>
<keyword evidence="6" id="KW-0201">Cytochrome c-type biogenesis</keyword>
<dbReference type="PANTHER" id="PTHR43653:SF1">
    <property type="entry name" value="CYTOCHROME C-TYPE BIOGENESIS PROTEIN CCMF"/>
    <property type="match status" value="1"/>
</dbReference>
<feature type="transmembrane region" description="Helical" evidence="10">
    <location>
        <begin position="123"/>
        <end position="143"/>
    </location>
</feature>
<dbReference type="GO" id="GO:0017004">
    <property type="term" value="P:cytochrome complex assembly"/>
    <property type="evidence" value="ECO:0007669"/>
    <property type="project" value="UniProtKB-KW"/>
</dbReference>
<dbReference type="GO" id="GO:0015232">
    <property type="term" value="F:heme transmembrane transporter activity"/>
    <property type="evidence" value="ECO:0007669"/>
    <property type="project" value="InterPro"/>
</dbReference>
<proteinExistence type="inferred from homology"/>
<evidence type="ECO:0000256" key="3">
    <source>
        <dbReference type="ARBA" id="ARBA00022475"/>
    </source>
</evidence>
<dbReference type="PRINTS" id="PR01411">
    <property type="entry name" value="CCMFBIOGNSIS"/>
</dbReference>
<evidence type="ECO:0000259" key="12">
    <source>
        <dbReference type="Pfam" id="PF16327"/>
    </source>
</evidence>
<feature type="transmembrane region" description="Helical" evidence="10">
    <location>
        <begin position="7"/>
        <end position="30"/>
    </location>
</feature>
<comment type="subcellular location">
    <subcellularLocation>
        <location evidence="1">Cell inner membrane</location>
        <topology evidence="1">Multi-pass membrane protein</topology>
    </subcellularLocation>
</comment>
<feature type="transmembrane region" description="Helical" evidence="10">
    <location>
        <begin position="425"/>
        <end position="442"/>
    </location>
</feature>
<dbReference type="GO" id="GO:0020037">
    <property type="term" value="F:heme binding"/>
    <property type="evidence" value="ECO:0007669"/>
    <property type="project" value="InterPro"/>
</dbReference>
<evidence type="ECO:0000256" key="1">
    <source>
        <dbReference type="ARBA" id="ARBA00004429"/>
    </source>
</evidence>
<keyword evidence="3" id="KW-1003">Cell membrane</keyword>
<protein>
    <submittedName>
        <fullName evidence="13">Cytochrome c-type biogenesis protein CcmF</fullName>
    </submittedName>
</protein>
<feature type="domain" description="Cytochrome c-type biogenesis protein CcmF C-terminal" evidence="12">
    <location>
        <begin position="314"/>
        <end position="654"/>
    </location>
</feature>
<feature type="transmembrane region" description="Helical" evidence="10">
    <location>
        <begin position="88"/>
        <end position="111"/>
    </location>
</feature>
<organism evidence="13 14">
    <name type="scientific">Longimicrobium terrae</name>
    <dbReference type="NCBI Taxonomy" id="1639882"/>
    <lineage>
        <taxon>Bacteria</taxon>
        <taxon>Pseudomonadati</taxon>
        <taxon>Gemmatimonadota</taxon>
        <taxon>Longimicrobiia</taxon>
        <taxon>Longimicrobiales</taxon>
        <taxon>Longimicrobiaceae</taxon>
        <taxon>Longimicrobium</taxon>
    </lineage>
</organism>
<dbReference type="InterPro" id="IPR002541">
    <property type="entry name" value="Cyt_c_assembly"/>
</dbReference>
<feature type="domain" description="Cytochrome c assembly protein" evidence="11">
    <location>
        <begin position="88"/>
        <end position="295"/>
    </location>
</feature>
<accession>A0A841H4T9</accession>
<evidence type="ECO:0000256" key="7">
    <source>
        <dbReference type="ARBA" id="ARBA00022989"/>
    </source>
</evidence>
<gene>
    <name evidence="13" type="ORF">HNQ61_004706</name>
</gene>
<evidence type="ECO:0000256" key="10">
    <source>
        <dbReference type="SAM" id="Phobius"/>
    </source>
</evidence>
<dbReference type="Proteomes" id="UP000582837">
    <property type="component" value="Unassembled WGS sequence"/>
</dbReference>
<dbReference type="GO" id="GO:0005886">
    <property type="term" value="C:plasma membrane"/>
    <property type="evidence" value="ECO:0007669"/>
    <property type="project" value="UniProtKB-SubCell"/>
</dbReference>
<comment type="similarity">
    <text evidence="2">Belongs to the CcmF/CycK/Ccl1/NrfE/CcsA family.</text>
</comment>
<evidence type="ECO:0000256" key="5">
    <source>
        <dbReference type="ARBA" id="ARBA00022692"/>
    </source>
</evidence>
<dbReference type="EMBL" id="JACHIA010000020">
    <property type="protein sequence ID" value="MBB6073040.1"/>
    <property type="molecule type" value="Genomic_DNA"/>
</dbReference>
<reference evidence="13 14" key="1">
    <citation type="submission" date="2020-08" db="EMBL/GenBank/DDBJ databases">
        <title>Genomic Encyclopedia of Type Strains, Phase IV (KMG-IV): sequencing the most valuable type-strain genomes for metagenomic binning, comparative biology and taxonomic classification.</title>
        <authorList>
            <person name="Goeker M."/>
        </authorList>
    </citation>
    <scope>NUCLEOTIDE SEQUENCE [LARGE SCALE GENOMIC DNA]</scope>
    <source>
        <strain evidence="13 14">DSM 29007</strain>
    </source>
</reference>
<dbReference type="PANTHER" id="PTHR43653">
    <property type="entry name" value="CYTOCHROME C ASSEMBLY PROTEIN-RELATED"/>
    <property type="match status" value="1"/>
</dbReference>
<feature type="transmembrane region" description="Helical" evidence="10">
    <location>
        <begin position="248"/>
        <end position="263"/>
    </location>
</feature>
<feature type="transmembrane region" description="Helical" evidence="10">
    <location>
        <begin position="275"/>
        <end position="297"/>
    </location>
</feature>
<name>A0A841H4T9_9BACT</name>
<evidence type="ECO:0000259" key="11">
    <source>
        <dbReference type="Pfam" id="PF01578"/>
    </source>
</evidence>